<feature type="domain" description="Beta-hexosaminidase eukaryotic type N-terminal" evidence="12">
    <location>
        <begin position="71"/>
        <end position="121"/>
    </location>
</feature>
<dbReference type="EC" id="3.2.1.52" evidence="9"/>
<protein>
    <recommendedName>
        <fullName evidence="9">Beta-hexosaminidase</fullName>
        <ecNumber evidence="9">3.2.1.52</ecNumber>
    </recommendedName>
</protein>
<sequence length="523" mass="59606">MVLSQPNEQPLNVVPYPQEVTMISCNIPVLPGSITIKSNIESVILSISISRYQNLFFPFTKNIVGDDSNKIELSISIASDDETLQLGVDESYSLLIDQGTYQLKSNTIYGAMRGLETFKQMIVYDVVKNSYSLTCAEIMDFPTYQWRGFLVDNARHYLTKDMVLHIIDSLGYNKFNVMHWHLIDTVAFPVESKTYPKLTEAILGPHATISHDEIEIVVAYAKTYGIRVIPEFDVPGHSSSWGVGYPELLANCPGFPASSVPLDCSNPNTYTFLENFFSEIAPLFEDDYFHTGGDELVIDCWANDTSIQKWMKKMNYNTSDAFQYFEDQLDIIMTSINRKKIAWNDALQHGVKFNENTLVQTWTNINDLRVVLAAGYKTITSFFYYLDRQSPDGYYDIHYEWQDTWQDFYASDPRLNITSNAENILGGEATMFGEQVSSVNWDARVWPRAIGISERLWSSTEINNVTLALPRVGQFSCDMSRRGILSGPLFPDYCPLPEELSFSLKPVYQLSKDEVNLILKKKF</sequence>
<keyword evidence="4" id="KW-0732">Signal</keyword>
<keyword evidence="14" id="KW-1185">Reference proteome</keyword>
<reference evidence="13 14" key="1">
    <citation type="submission" date="2023-11" db="EMBL/GenBank/DDBJ databases">
        <title>Dfirmibasis_genome.</title>
        <authorList>
            <person name="Edelbroek B."/>
            <person name="Kjellin J."/>
            <person name="Jerlstrom-Hultqvist J."/>
            <person name="Soderbom F."/>
        </authorList>
    </citation>
    <scope>NUCLEOTIDE SEQUENCE [LARGE SCALE GENOMIC DNA]</scope>
    <source>
        <strain evidence="13 14">TNS-C-14</strain>
    </source>
</reference>
<dbReference type="PANTHER" id="PTHR22600">
    <property type="entry name" value="BETA-HEXOSAMINIDASE"/>
    <property type="match status" value="1"/>
</dbReference>
<accession>A0AAN7UEG3</accession>
<dbReference type="GO" id="GO:0005764">
    <property type="term" value="C:lysosome"/>
    <property type="evidence" value="ECO:0007669"/>
    <property type="project" value="UniProtKB-SubCell"/>
</dbReference>
<dbReference type="InterPro" id="IPR029018">
    <property type="entry name" value="Hex-like_dom2"/>
</dbReference>
<dbReference type="PANTHER" id="PTHR22600:SF54">
    <property type="entry name" value="BETA-HEXOSAMINIDASE SUBUNIT A1-RELATED"/>
    <property type="match status" value="1"/>
</dbReference>
<dbReference type="AlphaFoldDB" id="A0AAN7UEG3"/>
<comment type="caution">
    <text evidence="13">The sequence shown here is derived from an EMBL/GenBank/DDBJ whole genome shotgun (WGS) entry which is preliminary data.</text>
</comment>
<dbReference type="Pfam" id="PF14845">
    <property type="entry name" value="Glycohydro_20b2"/>
    <property type="match status" value="1"/>
</dbReference>
<keyword evidence="7" id="KW-0458">Lysosome</keyword>
<dbReference type="PRINTS" id="PR00738">
    <property type="entry name" value="GLHYDRLASE20"/>
</dbReference>
<comment type="similarity">
    <text evidence="3 9">Belongs to the glycosyl hydrolase 20 family.</text>
</comment>
<evidence type="ECO:0000256" key="5">
    <source>
        <dbReference type="ARBA" id="ARBA00022801"/>
    </source>
</evidence>
<dbReference type="SUPFAM" id="SSF55545">
    <property type="entry name" value="beta-N-acetylhexosaminidase-like domain"/>
    <property type="match status" value="1"/>
</dbReference>
<dbReference type="EMBL" id="JAVFKY010000001">
    <property type="protein sequence ID" value="KAK5584790.1"/>
    <property type="molecule type" value="Genomic_DNA"/>
</dbReference>
<evidence type="ECO:0000259" key="12">
    <source>
        <dbReference type="Pfam" id="PF14845"/>
    </source>
</evidence>
<gene>
    <name evidence="13" type="ORF">RB653_006407</name>
</gene>
<evidence type="ECO:0000256" key="4">
    <source>
        <dbReference type="ARBA" id="ARBA00022729"/>
    </source>
</evidence>
<feature type="active site" description="Proton donor" evidence="10">
    <location>
        <position position="295"/>
    </location>
</feature>
<evidence type="ECO:0000313" key="14">
    <source>
        <dbReference type="Proteomes" id="UP001344447"/>
    </source>
</evidence>
<evidence type="ECO:0000256" key="6">
    <source>
        <dbReference type="ARBA" id="ARBA00023180"/>
    </source>
</evidence>
<evidence type="ECO:0000256" key="3">
    <source>
        <dbReference type="ARBA" id="ARBA00006285"/>
    </source>
</evidence>
<evidence type="ECO:0000256" key="8">
    <source>
        <dbReference type="ARBA" id="ARBA00023295"/>
    </source>
</evidence>
<dbReference type="FunFam" id="3.20.20.80:FF:000063">
    <property type="entry name" value="Beta-hexosaminidase"/>
    <property type="match status" value="1"/>
</dbReference>
<organism evidence="13 14">
    <name type="scientific">Dictyostelium firmibasis</name>
    <dbReference type="NCBI Taxonomy" id="79012"/>
    <lineage>
        <taxon>Eukaryota</taxon>
        <taxon>Amoebozoa</taxon>
        <taxon>Evosea</taxon>
        <taxon>Eumycetozoa</taxon>
        <taxon>Dictyostelia</taxon>
        <taxon>Dictyosteliales</taxon>
        <taxon>Dictyosteliaceae</taxon>
        <taxon>Dictyostelium</taxon>
    </lineage>
</organism>
<keyword evidence="8 9" id="KW-0326">Glycosidase</keyword>
<dbReference type="InterPro" id="IPR017853">
    <property type="entry name" value="GH"/>
</dbReference>
<proteinExistence type="inferred from homology"/>
<comment type="catalytic activity">
    <reaction evidence="1 9">
        <text>Hydrolysis of terminal non-reducing N-acetyl-D-hexosamine residues in N-acetyl-beta-D-hexosaminides.</text>
        <dbReference type="EC" id="3.2.1.52"/>
    </reaction>
</comment>
<comment type="subcellular location">
    <subcellularLocation>
        <location evidence="2">Lysosome</location>
    </subcellularLocation>
</comment>
<dbReference type="GO" id="GO:0030203">
    <property type="term" value="P:glycosaminoglycan metabolic process"/>
    <property type="evidence" value="ECO:0007669"/>
    <property type="project" value="TreeGrafter"/>
</dbReference>
<evidence type="ECO:0000256" key="7">
    <source>
        <dbReference type="ARBA" id="ARBA00023228"/>
    </source>
</evidence>
<feature type="domain" description="Glycoside hydrolase family 20 catalytic" evidence="11">
    <location>
        <begin position="144"/>
        <end position="459"/>
    </location>
</feature>
<dbReference type="InterPro" id="IPR029019">
    <property type="entry name" value="HEX_eukaryotic_N"/>
</dbReference>
<dbReference type="InterPro" id="IPR015883">
    <property type="entry name" value="Glyco_hydro_20_cat"/>
</dbReference>
<dbReference type="PIRSF" id="PIRSF001093">
    <property type="entry name" value="B-hxosamndse_ab_euk"/>
    <property type="match status" value="1"/>
</dbReference>
<evidence type="ECO:0000313" key="13">
    <source>
        <dbReference type="EMBL" id="KAK5584790.1"/>
    </source>
</evidence>
<dbReference type="GO" id="GO:0005975">
    <property type="term" value="P:carbohydrate metabolic process"/>
    <property type="evidence" value="ECO:0007669"/>
    <property type="project" value="InterPro"/>
</dbReference>
<dbReference type="GO" id="GO:0016020">
    <property type="term" value="C:membrane"/>
    <property type="evidence" value="ECO:0007669"/>
    <property type="project" value="TreeGrafter"/>
</dbReference>
<dbReference type="Pfam" id="PF00728">
    <property type="entry name" value="Glyco_hydro_20"/>
    <property type="match status" value="1"/>
</dbReference>
<dbReference type="InterPro" id="IPR025705">
    <property type="entry name" value="Beta_hexosaminidase_sua/sub"/>
</dbReference>
<dbReference type="Proteomes" id="UP001344447">
    <property type="component" value="Unassembled WGS sequence"/>
</dbReference>
<evidence type="ECO:0000256" key="10">
    <source>
        <dbReference type="PIRSR" id="PIRSR001093-1"/>
    </source>
</evidence>
<evidence type="ECO:0000256" key="2">
    <source>
        <dbReference type="ARBA" id="ARBA00004371"/>
    </source>
</evidence>
<evidence type="ECO:0000259" key="11">
    <source>
        <dbReference type="Pfam" id="PF00728"/>
    </source>
</evidence>
<dbReference type="SUPFAM" id="SSF51445">
    <property type="entry name" value="(Trans)glycosidases"/>
    <property type="match status" value="1"/>
</dbReference>
<keyword evidence="6" id="KW-0325">Glycoprotein</keyword>
<name>A0AAN7UEG3_9MYCE</name>
<keyword evidence="5 9" id="KW-0378">Hydrolase</keyword>
<dbReference type="Gene3D" id="3.20.20.80">
    <property type="entry name" value="Glycosidases"/>
    <property type="match status" value="1"/>
</dbReference>
<dbReference type="GO" id="GO:0004563">
    <property type="term" value="F:beta-N-acetylhexosaminidase activity"/>
    <property type="evidence" value="ECO:0007669"/>
    <property type="project" value="UniProtKB-EC"/>
</dbReference>
<dbReference type="Gene3D" id="3.30.379.10">
    <property type="entry name" value="Chitobiase/beta-hexosaminidase domain 2-like"/>
    <property type="match status" value="1"/>
</dbReference>
<evidence type="ECO:0000256" key="9">
    <source>
        <dbReference type="PIRNR" id="PIRNR001093"/>
    </source>
</evidence>
<evidence type="ECO:0000256" key="1">
    <source>
        <dbReference type="ARBA" id="ARBA00001231"/>
    </source>
</evidence>